<sequence>MRRSLFFAVTALGLLAAPPVAAQNGDGALPRIFFDCEGPNCNSEYYRTEIDWVNWVRDRQDADLHVIVTSQNTGAGGREYQLDILGVGAHEGYEDQVRYSSLPTDTERESLDGLTGTLGLAFARFANEAGIRGLVEVMGRRSAPAEAGVVSAEEVEDPWNLWVFRLNGSANFDGEDTRENTRINSWVSANRVSPTWKINLFANVNYSHRRIEITDEPDFTDERTDYSFTQTVAYTLAEHWSVGFRSEVRRMVSANQDFRAEFSPAIEYSFFPYEDATRRAFTVYYQVGAAYRDYIEETIFGELSETRWEQSLEVEFSQRQPWGEAGLTVRGSHFLHDLDLYNVNLQGDIDFRIVRGFSVNARGNVGWVNDQIYLSGEDATSAEELLDLVRRGQSFTYGMQVGFSLQFGSIYNNVVNNRFGGGGGGGGGGR</sequence>
<feature type="signal peptide" evidence="1">
    <location>
        <begin position="1"/>
        <end position="22"/>
    </location>
</feature>
<dbReference type="Proteomes" id="UP001484239">
    <property type="component" value="Unassembled WGS sequence"/>
</dbReference>
<keyword evidence="1" id="KW-0732">Signal</keyword>
<reference evidence="2 3" key="1">
    <citation type="submission" date="2024-02" db="EMBL/GenBank/DDBJ databases">
        <title>A novel Gemmatimonadota bacterium.</title>
        <authorList>
            <person name="Du Z.-J."/>
            <person name="Ye Y.-Q."/>
        </authorList>
    </citation>
    <scope>NUCLEOTIDE SEQUENCE [LARGE SCALE GENOMIC DNA]</scope>
    <source>
        <strain evidence="2 3">DH-20</strain>
    </source>
</reference>
<name>A0ABU9EBU7_9BACT</name>
<accession>A0ABU9EBU7</accession>
<dbReference type="EMBL" id="JBBHLI010000005">
    <property type="protein sequence ID" value="MEK9501430.1"/>
    <property type="molecule type" value="Genomic_DNA"/>
</dbReference>
<gene>
    <name evidence="2" type="ORF">WI372_10620</name>
</gene>
<feature type="chain" id="PRO_5046159802" description="DUF481 domain-containing protein" evidence="1">
    <location>
        <begin position="23"/>
        <end position="430"/>
    </location>
</feature>
<evidence type="ECO:0000313" key="2">
    <source>
        <dbReference type="EMBL" id="MEK9501430.1"/>
    </source>
</evidence>
<evidence type="ECO:0008006" key="4">
    <source>
        <dbReference type="Google" id="ProtNLM"/>
    </source>
</evidence>
<comment type="caution">
    <text evidence="2">The sequence shown here is derived from an EMBL/GenBank/DDBJ whole genome shotgun (WGS) entry which is preliminary data.</text>
</comment>
<evidence type="ECO:0000256" key="1">
    <source>
        <dbReference type="SAM" id="SignalP"/>
    </source>
</evidence>
<protein>
    <recommendedName>
        <fullName evidence="4">DUF481 domain-containing protein</fullName>
    </recommendedName>
</protein>
<organism evidence="2 3">
    <name type="scientific">Gaopeijia maritima</name>
    <dbReference type="NCBI Taxonomy" id="3119007"/>
    <lineage>
        <taxon>Bacteria</taxon>
        <taxon>Pseudomonadati</taxon>
        <taxon>Gemmatimonadota</taxon>
        <taxon>Longimicrobiia</taxon>
        <taxon>Gaopeijiales</taxon>
        <taxon>Gaopeijiaceae</taxon>
        <taxon>Gaopeijia</taxon>
    </lineage>
</organism>
<proteinExistence type="predicted"/>
<evidence type="ECO:0000313" key="3">
    <source>
        <dbReference type="Proteomes" id="UP001484239"/>
    </source>
</evidence>
<keyword evidence="3" id="KW-1185">Reference proteome</keyword>
<dbReference type="RefSeq" id="WP_405283489.1">
    <property type="nucleotide sequence ID" value="NZ_CP144380.1"/>
</dbReference>